<evidence type="ECO:0000313" key="4">
    <source>
        <dbReference type="Proteomes" id="UP000300879"/>
    </source>
</evidence>
<feature type="domain" description="Glycosyltransferase subfamily 4-like N-terminal" evidence="2">
    <location>
        <begin position="32"/>
        <end position="166"/>
    </location>
</feature>
<reference evidence="3 4" key="1">
    <citation type="submission" date="2019-05" db="EMBL/GenBank/DDBJ databases">
        <authorList>
            <person name="Chen C."/>
        </authorList>
    </citation>
    <scope>NUCLEOTIDE SEQUENCE [LARGE SCALE GENOMIC DNA]</scope>
    <source>
        <strain evidence="3 4">HB172198</strain>
    </source>
</reference>
<name>A0A4P8XH94_9BACL</name>
<dbReference type="EMBL" id="CP040396">
    <property type="protein sequence ID" value="QCT01897.1"/>
    <property type="molecule type" value="Genomic_DNA"/>
</dbReference>
<protein>
    <submittedName>
        <fullName evidence="3">Glycosyl transferase group 1</fullName>
    </submittedName>
</protein>
<organism evidence="3 4">
    <name type="scientific">Paenibacillus algicola</name>
    <dbReference type="NCBI Taxonomy" id="2565926"/>
    <lineage>
        <taxon>Bacteria</taxon>
        <taxon>Bacillati</taxon>
        <taxon>Bacillota</taxon>
        <taxon>Bacilli</taxon>
        <taxon>Bacillales</taxon>
        <taxon>Paenibacillaceae</taxon>
        <taxon>Paenibacillus</taxon>
    </lineage>
</organism>
<dbReference type="Proteomes" id="UP000300879">
    <property type="component" value="Chromosome"/>
</dbReference>
<dbReference type="KEGG" id="palo:E6C60_1179"/>
<dbReference type="RefSeq" id="WP_233281162.1">
    <property type="nucleotide sequence ID" value="NZ_CP040396.1"/>
</dbReference>
<sequence>MRKVAVITPGSFVIPSARSSSVERVIEQVVPLARQDLDIRIYGTGGRGLSLKGYVHGVPCIRLPAASYHKSLVRGLTSWRPEVVEVNNRPFILQKLKARLPGVKMVLNLHSNTFIRPPSLKPGQFEAALGQADCIIVNSRYLKQFIEAGFRRMPPEIIVNHLGVRPEDFTPRFTPAVEALRGLQLAQRGWEGKKILLFVGRLIPEKGVHHIIEALPGIIAVHPDVHVLIIGSAGYSSDRETAYVRRLKQIARPVAPWITFQPYVPFPALVHWYTLGDVMVVPSSTREAFGLVNVEAMATALPIVAAAAGGIPEVVEDGVSGLLVPPESLPWGLVAPINRLLGDESLRASMGAAGLARCHRQFRWDLTAARWAQLMQRV</sequence>
<dbReference type="PANTHER" id="PTHR45947">
    <property type="entry name" value="SULFOQUINOVOSYL TRANSFERASE SQD2"/>
    <property type="match status" value="1"/>
</dbReference>
<accession>A0A4P8XH94</accession>
<dbReference type="PANTHER" id="PTHR45947:SF3">
    <property type="entry name" value="SULFOQUINOVOSYL TRANSFERASE SQD2"/>
    <property type="match status" value="1"/>
</dbReference>
<evidence type="ECO:0000259" key="2">
    <source>
        <dbReference type="Pfam" id="PF13439"/>
    </source>
</evidence>
<dbReference type="InterPro" id="IPR001296">
    <property type="entry name" value="Glyco_trans_1"/>
</dbReference>
<dbReference type="Gene3D" id="3.40.50.2000">
    <property type="entry name" value="Glycogen Phosphorylase B"/>
    <property type="match status" value="2"/>
</dbReference>
<evidence type="ECO:0000259" key="1">
    <source>
        <dbReference type="Pfam" id="PF00534"/>
    </source>
</evidence>
<keyword evidence="3" id="KW-0808">Transferase</keyword>
<dbReference type="GO" id="GO:0016758">
    <property type="term" value="F:hexosyltransferase activity"/>
    <property type="evidence" value="ECO:0007669"/>
    <property type="project" value="TreeGrafter"/>
</dbReference>
<dbReference type="Pfam" id="PF00534">
    <property type="entry name" value="Glycos_transf_1"/>
    <property type="match status" value="1"/>
</dbReference>
<evidence type="ECO:0000313" key="3">
    <source>
        <dbReference type="EMBL" id="QCT01897.1"/>
    </source>
</evidence>
<feature type="domain" description="Glycosyl transferase family 1" evidence="1">
    <location>
        <begin position="190"/>
        <end position="354"/>
    </location>
</feature>
<proteinExistence type="predicted"/>
<gene>
    <name evidence="3" type="ORF">E6C60_1179</name>
</gene>
<keyword evidence="4" id="KW-1185">Reference proteome</keyword>
<dbReference type="InterPro" id="IPR050194">
    <property type="entry name" value="Glycosyltransferase_grp1"/>
</dbReference>
<dbReference type="SUPFAM" id="SSF53756">
    <property type="entry name" value="UDP-Glycosyltransferase/glycogen phosphorylase"/>
    <property type="match status" value="1"/>
</dbReference>
<dbReference type="Pfam" id="PF13439">
    <property type="entry name" value="Glyco_transf_4"/>
    <property type="match status" value="1"/>
</dbReference>
<dbReference type="CDD" id="cd03801">
    <property type="entry name" value="GT4_PimA-like"/>
    <property type="match status" value="1"/>
</dbReference>
<dbReference type="AlphaFoldDB" id="A0A4P8XH94"/>
<dbReference type="InterPro" id="IPR028098">
    <property type="entry name" value="Glyco_trans_4-like_N"/>
</dbReference>